<evidence type="ECO:0000313" key="1">
    <source>
        <dbReference type="EMBL" id="KKL19389.1"/>
    </source>
</evidence>
<organism evidence="1">
    <name type="scientific">marine sediment metagenome</name>
    <dbReference type="NCBI Taxonomy" id="412755"/>
    <lineage>
        <taxon>unclassified sequences</taxon>
        <taxon>metagenomes</taxon>
        <taxon>ecological metagenomes</taxon>
    </lineage>
</organism>
<dbReference type="AlphaFoldDB" id="A0A0F9BBU9"/>
<name>A0A0F9BBU9_9ZZZZ</name>
<proteinExistence type="predicted"/>
<gene>
    <name evidence="1" type="ORF">LCGC14_2465910</name>
</gene>
<reference evidence="1" key="1">
    <citation type="journal article" date="2015" name="Nature">
        <title>Complex archaea that bridge the gap between prokaryotes and eukaryotes.</title>
        <authorList>
            <person name="Spang A."/>
            <person name="Saw J.H."/>
            <person name="Jorgensen S.L."/>
            <person name="Zaremba-Niedzwiedzka K."/>
            <person name="Martijn J."/>
            <person name="Lind A.E."/>
            <person name="van Eijk R."/>
            <person name="Schleper C."/>
            <person name="Guy L."/>
            <person name="Ettema T.J."/>
        </authorList>
    </citation>
    <scope>NUCLEOTIDE SEQUENCE</scope>
</reference>
<protein>
    <submittedName>
        <fullName evidence="1">Uncharacterized protein</fullName>
    </submittedName>
</protein>
<feature type="non-terminal residue" evidence="1">
    <location>
        <position position="23"/>
    </location>
</feature>
<dbReference type="EMBL" id="LAZR01038504">
    <property type="protein sequence ID" value="KKL19389.1"/>
    <property type="molecule type" value="Genomic_DNA"/>
</dbReference>
<comment type="caution">
    <text evidence="1">The sequence shown here is derived from an EMBL/GenBank/DDBJ whole genome shotgun (WGS) entry which is preliminary data.</text>
</comment>
<accession>A0A0F9BBU9</accession>
<sequence>MSFIISVDLELPLEVLEKEMDAP</sequence>